<reference evidence="2" key="1">
    <citation type="submission" date="2018-11" db="EMBL/GenBank/DDBJ databases">
        <authorList>
            <consortium name="Pathogen Informatics"/>
        </authorList>
    </citation>
    <scope>NUCLEOTIDE SEQUENCE</scope>
</reference>
<evidence type="ECO:0000256" key="1">
    <source>
        <dbReference type="SAM" id="MobiDB-lite"/>
    </source>
</evidence>
<protein>
    <submittedName>
        <fullName evidence="2">Uncharacterized protein</fullName>
    </submittedName>
</protein>
<gene>
    <name evidence="2" type="ORF">PXEA_LOCUS22389</name>
</gene>
<dbReference type="Proteomes" id="UP000784294">
    <property type="component" value="Unassembled WGS sequence"/>
</dbReference>
<sequence length="42" mass="4965">MEGRDFSPRSSHGWTDHDHDRCWLSAGTRAPRRREIRRCRGG</sequence>
<proteinExistence type="predicted"/>
<organism evidence="2 3">
    <name type="scientific">Protopolystoma xenopodis</name>
    <dbReference type="NCBI Taxonomy" id="117903"/>
    <lineage>
        <taxon>Eukaryota</taxon>
        <taxon>Metazoa</taxon>
        <taxon>Spiralia</taxon>
        <taxon>Lophotrochozoa</taxon>
        <taxon>Platyhelminthes</taxon>
        <taxon>Monogenea</taxon>
        <taxon>Polyopisthocotylea</taxon>
        <taxon>Polystomatidea</taxon>
        <taxon>Polystomatidae</taxon>
        <taxon>Protopolystoma</taxon>
    </lineage>
</organism>
<dbReference type="AlphaFoldDB" id="A0A448X606"/>
<keyword evidence="3" id="KW-1185">Reference proteome</keyword>
<comment type="caution">
    <text evidence="2">The sequence shown here is derived from an EMBL/GenBank/DDBJ whole genome shotgun (WGS) entry which is preliminary data.</text>
</comment>
<evidence type="ECO:0000313" key="3">
    <source>
        <dbReference type="Proteomes" id="UP000784294"/>
    </source>
</evidence>
<name>A0A448X606_9PLAT</name>
<accession>A0A448X606</accession>
<evidence type="ECO:0000313" key="2">
    <source>
        <dbReference type="EMBL" id="VEL28949.1"/>
    </source>
</evidence>
<dbReference type="EMBL" id="CAAALY010098966">
    <property type="protein sequence ID" value="VEL28949.1"/>
    <property type="molecule type" value="Genomic_DNA"/>
</dbReference>
<feature type="region of interest" description="Disordered" evidence="1">
    <location>
        <begin position="1"/>
        <end position="20"/>
    </location>
</feature>